<dbReference type="PANTHER" id="PTHR20863:SF76">
    <property type="entry name" value="CARRIER DOMAIN-CONTAINING PROTEIN"/>
    <property type="match status" value="1"/>
</dbReference>
<keyword evidence="4 9" id="KW-0444">Lipid biosynthesis</keyword>
<sequence>MTREEVFEKIREISADRLGIDESEITPESSFREDLEADSLDLVELIMELEEQFGMEIPDEEAEKITTVEEAVDYVMENQPA</sequence>
<evidence type="ECO:0000256" key="3">
    <source>
        <dbReference type="ARBA" id="ARBA00022450"/>
    </source>
</evidence>
<dbReference type="Gene3D" id="1.10.1200.10">
    <property type="entry name" value="ACP-like"/>
    <property type="match status" value="1"/>
</dbReference>
<keyword evidence="6 9" id="KW-0276">Fatty acid metabolism</keyword>
<evidence type="ECO:0000256" key="6">
    <source>
        <dbReference type="ARBA" id="ARBA00022832"/>
    </source>
</evidence>
<accession>A0A4R1BHA0</accession>
<dbReference type="NCBIfam" id="NF002148">
    <property type="entry name" value="PRK00982.1-2"/>
    <property type="match status" value="1"/>
</dbReference>
<comment type="PTM">
    <text evidence="9">4'-phosphopantetheine is transferred from CoA to a specific serine of apo-ACP by AcpS. This modification is essential for activity because fatty acids are bound in thioester linkage to the sulfhydryl of the prosthetic group.</text>
</comment>
<dbReference type="AlphaFoldDB" id="A0A4R1BHA0"/>
<keyword evidence="3 9" id="KW-0596">Phosphopantetheine</keyword>
<comment type="similarity">
    <text evidence="2 9">Belongs to the acyl carrier protein (ACP) family.</text>
</comment>
<evidence type="ECO:0000313" key="13">
    <source>
        <dbReference type="EMBL" id="TCJ16655.1"/>
    </source>
</evidence>
<dbReference type="OrthoDB" id="9804551at2"/>
<dbReference type="InterPro" id="IPR003231">
    <property type="entry name" value="ACP"/>
</dbReference>
<dbReference type="GO" id="GO:0009245">
    <property type="term" value="P:lipid A biosynthetic process"/>
    <property type="evidence" value="ECO:0007669"/>
    <property type="project" value="TreeGrafter"/>
</dbReference>
<comment type="PTM">
    <text evidence="11">4'-phosphopantetheine is transferred from CoA to a specific serine of apo-ACP by acpS.</text>
</comment>
<evidence type="ECO:0000256" key="10">
    <source>
        <dbReference type="NCBIfam" id="TIGR00517"/>
    </source>
</evidence>
<reference evidence="13 14" key="1">
    <citation type="submission" date="2019-03" db="EMBL/GenBank/DDBJ databases">
        <title>Whole genome sequence of a novel Rubrobacter taiwanensis strain, isolated from Yellowstone National Park.</title>
        <authorList>
            <person name="Freed S."/>
            <person name="Ramaley R.F."/>
            <person name="Kyndt J.A."/>
        </authorList>
    </citation>
    <scope>NUCLEOTIDE SEQUENCE [LARGE SCALE GENOMIC DNA]</scope>
    <source>
        <strain evidence="13 14">Yellowstone</strain>
    </source>
</reference>
<evidence type="ECO:0000256" key="5">
    <source>
        <dbReference type="ARBA" id="ARBA00022553"/>
    </source>
</evidence>
<evidence type="ECO:0000256" key="9">
    <source>
        <dbReference type="HAMAP-Rule" id="MF_01217"/>
    </source>
</evidence>
<evidence type="ECO:0000256" key="8">
    <source>
        <dbReference type="ARBA" id="ARBA00023160"/>
    </source>
</evidence>
<dbReference type="NCBIfam" id="NF009104">
    <property type="entry name" value="PRK12449.1"/>
    <property type="match status" value="1"/>
</dbReference>
<dbReference type="Proteomes" id="UP000295244">
    <property type="component" value="Unassembled WGS sequence"/>
</dbReference>
<dbReference type="InterPro" id="IPR009081">
    <property type="entry name" value="PP-bd_ACP"/>
</dbReference>
<name>A0A4R1BHA0_9ACTN</name>
<dbReference type="GO" id="GO:0016020">
    <property type="term" value="C:membrane"/>
    <property type="evidence" value="ECO:0007669"/>
    <property type="project" value="GOC"/>
</dbReference>
<evidence type="ECO:0000256" key="1">
    <source>
        <dbReference type="ARBA" id="ARBA00005194"/>
    </source>
</evidence>
<feature type="modified residue" description="O-(pantetheine 4'-phosphoryl)serine" evidence="9">
    <location>
        <position position="39"/>
    </location>
</feature>
<dbReference type="GO" id="GO:0000036">
    <property type="term" value="F:acyl carrier activity"/>
    <property type="evidence" value="ECO:0007669"/>
    <property type="project" value="UniProtKB-UniRule"/>
</dbReference>
<dbReference type="RefSeq" id="WP_132690709.1">
    <property type="nucleotide sequence ID" value="NZ_SKBU01000015.1"/>
</dbReference>
<evidence type="ECO:0000313" key="14">
    <source>
        <dbReference type="Proteomes" id="UP000295244"/>
    </source>
</evidence>
<evidence type="ECO:0000256" key="4">
    <source>
        <dbReference type="ARBA" id="ARBA00022516"/>
    </source>
</evidence>
<dbReference type="FunFam" id="1.10.1200.10:FF:000003">
    <property type="entry name" value="Acyl carrier protein"/>
    <property type="match status" value="1"/>
</dbReference>
<organism evidence="13 14">
    <name type="scientific">Rubrobacter taiwanensis</name>
    <dbReference type="NCBI Taxonomy" id="185139"/>
    <lineage>
        <taxon>Bacteria</taxon>
        <taxon>Bacillati</taxon>
        <taxon>Actinomycetota</taxon>
        <taxon>Rubrobacteria</taxon>
        <taxon>Rubrobacterales</taxon>
        <taxon>Rubrobacteraceae</taxon>
        <taxon>Rubrobacter</taxon>
    </lineage>
</organism>
<dbReference type="NCBIfam" id="TIGR00517">
    <property type="entry name" value="acyl_carrier"/>
    <property type="match status" value="1"/>
</dbReference>
<comment type="function">
    <text evidence="9 11">Carrier of the growing fatty acid chain in fatty acid biosynthesis.</text>
</comment>
<feature type="domain" description="Carrier" evidence="12">
    <location>
        <begin position="4"/>
        <end position="79"/>
    </location>
</feature>
<evidence type="ECO:0000256" key="11">
    <source>
        <dbReference type="RuleBase" id="RU003545"/>
    </source>
</evidence>
<proteinExistence type="inferred from homology"/>
<dbReference type="UniPathway" id="UPA00094"/>
<dbReference type="NCBIfam" id="NF002151">
    <property type="entry name" value="PRK00982.1-5"/>
    <property type="match status" value="1"/>
</dbReference>
<gene>
    <name evidence="9 13" type="primary">acpP</name>
    <name evidence="13" type="ORF">E0L93_07915</name>
</gene>
<dbReference type="PROSITE" id="PS50075">
    <property type="entry name" value="CARRIER"/>
    <property type="match status" value="1"/>
</dbReference>
<keyword evidence="14" id="KW-1185">Reference proteome</keyword>
<dbReference type="NCBIfam" id="NF002150">
    <property type="entry name" value="PRK00982.1-4"/>
    <property type="match status" value="1"/>
</dbReference>
<keyword evidence="8 9" id="KW-0275">Fatty acid biosynthesis</keyword>
<comment type="pathway">
    <text evidence="1 9 11">Lipid metabolism; fatty acid biosynthesis.</text>
</comment>
<dbReference type="GO" id="GO:0005829">
    <property type="term" value="C:cytosol"/>
    <property type="evidence" value="ECO:0007669"/>
    <property type="project" value="TreeGrafter"/>
</dbReference>
<dbReference type="SUPFAM" id="SSF47336">
    <property type="entry name" value="ACP-like"/>
    <property type="match status" value="1"/>
</dbReference>
<evidence type="ECO:0000256" key="2">
    <source>
        <dbReference type="ARBA" id="ARBA00010930"/>
    </source>
</evidence>
<dbReference type="HAMAP" id="MF_01217">
    <property type="entry name" value="Acyl_carrier"/>
    <property type="match status" value="1"/>
</dbReference>
<keyword evidence="7 9" id="KW-0443">Lipid metabolism</keyword>
<dbReference type="GO" id="GO:0000035">
    <property type="term" value="F:acyl binding"/>
    <property type="evidence" value="ECO:0007669"/>
    <property type="project" value="TreeGrafter"/>
</dbReference>
<comment type="subcellular location">
    <subcellularLocation>
        <location evidence="9">Cytoplasm</location>
    </subcellularLocation>
</comment>
<dbReference type="Pfam" id="PF00550">
    <property type="entry name" value="PP-binding"/>
    <property type="match status" value="1"/>
</dbReference>
<comment type="caution">
    <text evidence="13">The sequence shown here is derived from an EMBL/GenBank/DDBJ whole genome shotgun (WGS) entry which is preliminary data.</text>
</comment>
<dbReference type="EMBL" id="SKBU01000015">
    <property type="protein sequence ID" value="TCJ16655.1"/>
    <property type="molecule type" value="Genomic_DNA"/>
</dbReference>
<protein>
    <recommendedName>
        <fullName evidence="9 10">Acyl carrier protein</fullName>
        <shortName evidence="9">ACP</shortName>
    </recommendedName>
</protein>
<dbReference type="InterPro" id="IPR036736">
    <property type="entry name" value="ACP-like_sf"/>
</dbReference>
<dbReference type="PANTHER" id="PTHR20863">
    <property type="entry name" value="ACYL CARRIER PROTEIN"/>
    <property type="match status" value="1"/>
</dbReference>
<evidence type="ECO:0000256" key="7">
    <source>
        <dbReference type="ARBA" id="ARBA00023098"/>
    </source>
</evidence>
<keyword evidence="5 9" id="KW-0597">Phosphoprotein</keyword>
<keyword evidence="9" id="KW-0963">Cytoplasm</keyword>
<evidence type="ECO:0000259" key="12">
    <source>
        <dbReference type="PROSITE" id="PS50075"/>
    </source>
</evidence>